<dbReference type="Pfam" id="PF00075">
    <property type="entry name" value="RNase_H"/>
    <property type="match status" value="1"/>
</dbReference>
<accession>A0A226QQN1</accession>
<dbReference type="PROSITE" id="PS50879">
    <property type="entry name" value="RNASE_H_1"/>
    <property type="match status" value="1"/>
</dbReference>
<evidence type="ECO:0000259" key="1">
    <source>
        <dbReference type="PROSITE" id="PS50879"/>
    </source>
</evidence>
<gene>
    <name evidence="2" type="ORF">B9L23_08045</name>
</gene>
<keyword evidence="3" id="KW-1185">Reference proteome</keyword>
<dbReference type="InterPro" id="IPR012337">
    <property type="entry name" value="RNaseH-like_sf"/>
</dbReference>
<dbReference type="InterPro" id="IPR036397">
    <property type="entry name" value="RNaseH_sf"/>
</dbReference>
<dbReference type="GO" id="GO:0003676">
    <property type="term" value="F:nucleic acid binding"/>
    <property type="evidence" value="ECO:0007669"/>
    <property type="project" value="InterPro"/>
</dbReference>
<dbReference type="SUPFAM" id="SSF53098">
    <property type="entry name" value="Ribonuclease H-like"/>
    <property type="match status" value="1"/>
</dbReference>
<dbReference type="InterPro" id="IPR002156">
    <property type="entry name" value="RNaseH_domain"/>
</dbReference>
<evidence type="ECO:0000313" key="3">
    <source>
        <dbReference type="Proteomes" id="UP000198394"/>
    </source>
</evidence>
<reference evidence="2 3" key="1">
    <citation type="submission" date="2017-04" db="EMBL/GenBank/DDBJ databases">
        <title>The genome sequence of Parageobacillus galactosidasius DSM 18751.</title>
        <authorList>
            <person name="Ramaloko W.T."/>
            <person name="Koen N."/>
            <person name="Polliack S."/>
            <person name="Aliyu H."/>
            <person name="Lebre P."/>
            <person name="Mohr T."/>
            <person name="Oswald F."/>
            <person name="Zwick M."/>
            <person name="Neumann A."/>
            <person name="Syldatk C."/>
            <person name="Cowan D."/>
            <person name="De Maayer P."/>
        </authorList>
    </citation>
    <scope>NUCLEOTIDE SEQUENCE [LARGE SCALE GENOMIC DNA]</scope>
    <source>
        <strain evidence="2 3">DSM 18751</strain>
    </source>
</reference>
<dbReference type="Proteomes" id="UP000198394">
    <property type="component" value="Unassembled WGS sequence"/>
</dbReference>
<evidence type="ECO:0000313" key="2">
    <source>
        <dbReference type="EMBL" id="OXB94803.1"/>
    </source>
</evidence>
<dbReference type="Gene3D" id="3.30.420.10">
    <property type="entry name" value="Ribonuclease H-like superfamily/Ribonuclease H"/>
    <property type="match status" value="1"/>
</dbReference>
<dbReference type="GO" id="GO:0004523">
    <property type="term" value="F:RNA-DNA hybrid ribonuclease activity"/>
    <property type="evidence" value="ECO:0007669"/>
    <property type="project" value="InterPro"/>
</dbReference>
<dbReference type="AlphaFoldDB" id="A0A226QQN1"/>
<sequence>MQQKFKRGGFLLSKLEFDKLRIDLWVSGTADKEGNGGYCALLYCNMLGRPYIKTLGGYGSNTTVTRMTLKAVIAGLRAIKQKAFIHIYTQIPQVSSGLNKYIYEWSKNNWKRKDGGELQHADLWQEIYDLLQQKSLHYKVHYQKESPNPDYNLVVIHRSSEYAMRAKKTLKEVVLP</sequence>
<protein>
    <recommendedName>
        <fullName evidence="1">RNase H type-1 domain-containing protein</fullName>
    </recommendedName>
</protein>
<organism evidence="2 3">
    <name type="scientific">Parageobacillus galactosidasius</name>
    <dbReference type="NCBI Taxonomy" id="883812"/>
    <lineage>
        <taxon>Bacteria</taxon>
        <taxon>Bacillati</taxon>
        <taxon>Bacillota</taxon>
        <taxon>Bacilli</taxon>
        <taxon>Bacillales</taxon>
        <taxon>Anoxybacillaceae</taxon>
        <taxon>Parageobacillus</taxon>
    </lineage>
</organism>
<feature type="domain" description="RNase H type-1" evidence="1">
    <location>
        <begin position="18"/>
        <end position="175"/>
    </location>
</feature>
<name>A0A226QQN1_9BACL</name>
<comment type="caution">
    <text evidence="2">The sequence shown here is derived from an EMBL/GenBank/DDBJ whole genome shotgun (WGS) entry which is preliminary data.</text>
</comment>
<dbReference type="EMBL" id="NDYL01000001">
    <property type="protein sequence ID" value="OXB94803.1"/>
    <property type="molecule type" value="Genomic_DNA"/>
</dbReference>
<proteinExistence type="predicted"/>